<accession>A0A1R2CFM6</accession>
<dbReference type="Gene3D" id="1.10.238.10">
    <property type="entry name" value="EF-hand"/>
    <property type="match status" value="1"/>
</dbReference>
<gene>
    <name evidence="3" type="ORF">SteCoe_10375</name>
</gene>
<evidence type="ECO:0000313" key="3">
    <source>
        <dbReference type="EMBL" id="OMJ87814.1"/>
    </source>
</evidence>
<evidence type="ECO:0000313" key="4">
    <source>
        <dbReference type="Proteomes" id="UP000187209"/>
    </source>
</evidence>
<organism evidence="3 4">
    <name type="scientific">Stentor coeruleus</name>
    <dbReference type="NCBI Taxonomy" id="5963"/>
    <lineage>
        <taxon>Eukaryota</taxon>
        <taxon>Sar</taxon>
        <taxon>Alveolata</taxon>
        <taxon>Ciliophora</taxon>
        <taxon>Postciliodesmatophora</taxon>
        <taxon>Heterotrichea</taxon>
        <taxon>Heterotrichida</taxon>
        <taxon>Stentoridae</taxon>
        <taxon>Stentor</taxon>
    </lineage>
</organism>
<feature type="domain" description="DOMON" evidence="2">
    <location>
        <begin position="71"/>
        <end position="110"/>
    </location>
</feature>
<dbReference type="EMBL" id="MPUH01000167">
    <property type="protein sequence ID" value="OMJ87814.1"/>
    <property type="molecule type" value="Genomic_DNA"/>
</dbReference>
<dbReference type="Proteomes" id="UP000187209">
    <property type="component" value="Unassembled WGS sequence"/>
</dbReference>
<dbReference type="GO" id="GO:0005509">
    <property type="term" value="F:calcium ion binding"/>
    <property type="evidence" value="ECO:0007669"/>
    <property type="project" value="InterPro"/>
</dbReference>
<keyword evidence="4" id="KW-1185">Reference proteome</keyword>
<reference evidence="3 4" key="1">
    <citation type="submission" date="2016-11" db="EMBL/GenBank/DDBJ databases">
        <title>The macronuclear genome of Stentor coeruleus: a giant cell with tiny introns.</title>
        <authorList>
            <person name="Slabodnick M."/>
            <person name="Ruby J.G."/>
            <person name="Reiff S.B."/>
            <person name="Swart E.C."/>
            <person name="Gosai S."/>
            <person name="Prabakaran S."/>
            <person name="Witkowska E."/>
            <person name="Larue G.E."/>
            <person name="Fisher S."/>
            <person name="Freeman R.M."/>
            <person name="Gunawardena J."/>
            <person name="Chu W."/>
            <person name="Stover N.A."/>
            <person name="Gregory B.D."/>
            <person name="Nowacki M."/>
            <person name="Derisi J."/>
            <person name="Roy S.W."/>
            <person name="Marshall W.F."/>
            <person name="Sood P."/>
        </authorList>
    </citation>
    <scope>NUCLEOTIDE SEQUENCE [LARGE SCALE GENOMIC DNA]</scope>
    <source>
        <strain evidence="3">WM001</strain>
    </source>
</reference>
<dbReference type="InterPro" id="IPR011992">
    <property type="entry name" value="EF-hand-dom_pair"/>
</dbReference>
<dbReference type="PROSITE" id="PS50222">
    <property type="entry name" value="EF_HAND_2"/>
    <property type="match status" value="1"/>
</dbReference>
<protein>
    <recommendedName>
        <fullName evidence="5">EF-hand domain-containing protein</fullName>
    </recommendedName>
</protein>
<feature type="domain" description="EF-hand" evidence="1">
    <location>
        <begin position="15"/>
        <end position="50"/>
    </location>
</feature>
<evidence type="ECO:0000259" key="2">
    <source>
        <dbReference type="PROSITE" id="PS50836"/>
    </source>
</evidence>
<dbReference type="InterPro" id="IPR005018">
    <property type="entry name" value="DOMON_domain"/>
</dbReference>
<evidence type="ECO:0000259" key="1">
    <source>
        <dbReference type="PROSITE" id="PS50222"/>
    </source>
</evidence>
<dbReference type="AlphaFoldDB" id="A0A1R2CFM6"/>
<evidence type="ECO:0008006" key="5">
    <source>
        <dbReference type="Google" id="ProtNLM"/>
    </source>
</evidence>
<comment type="caution">
    <text evidence="3">The sequence shown here is derived from an EMBL/GenBank/DDBJ whole genome shotgun (WGS) entry which is preliminary data.</text>
</comment>
<name>A0A1R2CFM6_9CILI</name>
<dbReference type="InterPro" id="IPR002048">
    <property type="entry name" value="EF_hand_dom"/>
</dbReference>
<sequence length="110" mass="13168">MADNQDRPSSPLSQPNVDLASRIFREMDANHDTHITKKEAQNWWKNRFPNVNARSFFETVDEDRNEQVNFDEWILFWQKVKESGYSNDDIHFELESLESKDSWVKFELNS</sequence>
<dbReference type="PROSITE" id="PS50836">
    <property type="entry name" value="DOMON"/>
    <property type="match status" value="1"/>
</dbReference>
<dbReference type="SUPFAM" id="SSF47473">
    <property type="entry name" value="EF-hand"/>
    <property type="match status" value="1"/>
</dbReference>
<proteinExistence type="predicted"/>